<dbReference type="OrthoDB" id="10563318at2759"/>
<dbReference type="AlphaFoldDB" id="A0A4C1Y7A3"/>
<reference evidence="1 2" key="1">
    <citation type="journal article" date="2019" name="Commun. Biol.">
        <title>The bagworm genome reveals a unique fibroin gene that provides high tensile strength.</title>
        <authorList>
            <person name="Kono N."/>
            <person name="Nakamura H."/>
            <person name="Ohtoshi R."/>
            <person name="Tomita M."/>
            <person name="Numata K."/>
            <person name="Arakawa K."/>
        </authorList>
    </citation>
    <scope>NUCLEOTIDE SEQUENCE [LARGE SCALE GENOMIC DNA]</scope>
</reference>
<dbReference type="Proteomes" id="UP000299102">
    <property type="component" value="Unassembled WGS sequence"/>
</dbReference>
<comment type="caution">
    <text evidence="1">The sequence shown here is derived from an EMBL/GenBank/DDBJ whole genome shotgun (WGS) entry which is preliminary data.</text>
</comment>
<keyword evidence="2" id="KW-1185">Reference proteome</keyword>
<evidence type="ECO:0000313" key="1">
    <source>
        <dbReference type="EMBL" id="GBP72131.1"/>
    </source>
</evidence>
<protein>
    <submittedName>
        <fullName evidence="1">Uncharacterized protein</fullName>
    </submittedName>
</protein>
<name>A0A4C1Y7A3_EUMVA</name>
<proteinExistence type="predicted"/>
<sequence>MSYFGESQALPLSTDNQPSIVETNLLWNGKKYCLRYLTMDASGTEHHLKQIIEFGLKFLKEGRPTSTNSEISKNKFNQYDYSNTDVTAESDYKTTKGKELITNEKFDSNTFSTPALEDRLKVDNENMLRKIEENEIRKDIINIIFVSSKPNSRSDQNNDEVVFPTEENLEYDEFTQIPTGVNIFDRANVPAALVASLLG</sequence>
<dbReference type="EMBL" id="BGZK01001134">
    <property type="protein sequence ID" value="GBP72131.1"/>
    <property type="molecule type" value="Genomic_DNA"/>
</dbReference>
<organism evidence="1 2">
    <name type="scientific">Eumeta variegata</name>
    <name type="common">Bagworm moth</name>
    <name type="synonym">Eumeta japonica</name>
    <dbReference type="NCBI Taxonomy" id="151549"/>
    <lineage>
        <taxon>Eukaryota</taxon>
        <taxon>Metazoa</taxon>
        <taxon>Ecdysozoa</taxon>
        <taxon>Arthropoda</taxon>
        <taxon>Hexapoda</taxon>
        <taxon>Insecta</taxon>
        <taxon>Pterygota</taxon>
        <taxon>Neoptera</taxon>
        <taxon>Endopterygota</taxon>
        <taxon>Lepidoptera</taxon>
        <taxon>Glossata</taxon>
        <taxon>Ditrysia</taxon>
        <taxon>Tineoidea</taxon>
        <taxon>Psychidae</taxon>
        <taxon>Oiketicinae</taxon>
        <taxon>Eumeta</taxon>
    </lineage>
</organism>
<evidence type="ECO:0000313" key="2">
    <source>
        <dbReference type="Proteomes" id="UP000299102"/>
    </source>
</evidence>
<accession>A0A4C1Y7A3</accession>
<gene>
    <name evidence="1" type="ORF">EVAR_49314_1</name>
</gene>